<dbReference type="PANTHER" id="PTHR24173">
    <property type="entry name" value="ANKYRIN REPEAT CONTAINING"/>
    <property type="match status" value="1"/>
</dbReference>
<dbReference type="PANTHER" id="PTHR24173:SF74">
    <property type="entry name" value="ANKYRIN REPEAT DOMAIN-CONTAINING PROTEIN 16"/>
    <property type="match status" value="1"/>
</dbReference>
<evidence type="ECO:0000313" key="5">
    <source>
        <dbReference type="EMBL" id="KAK3254573.1"/>
    </source>
</evidence>
<feature type="region of interest" description="Disordered" evidence="4">
    <location>
        <begin position="28"/>
        <end position="52"/>
    </location>
</feature>
<accession>A0AAE0F7F0</accession>
<dbReference type="SUPFAM" id="SSF48403">
    <property type="entry name" value="Ankyrin repeat"/>
    <property type="match status" value="1"/>
</dbReference>
<dbReference type="InterPro" id="IPR036770">
    <property type="entry name" value="Ankyrin_rpt-contain_sf"/>
</dbReference>
<keyword evidence="6" id="KW-1185">Reference proteome</keyword>
<dbReference type="AlphaFoldDB" id="A0AAE0F7F0"/>
<dbReference type="PROSITE" id="PS50297">
    <property type="entry name" value="ANK_REP_REGION"/>
    <property type="match status" value="3"/>
</dbReference>
<reference evidence="5 6" key="1">
    <citation type="journal article" date="2015" name="Genome Biol. Evol.">
        <title>Comparative Genomics of a Bacterivorous Green Alga Reveals Evolutionary Causalities and Consequences of Phago-Mixotrophic Mode of Nutrition.</title>
        <authorList>
            <person name="Burns J.A."/>
            <person name="Paasch A."/>
            <person name="Narechania A."/>
            <person name="Kim E."/>
        </authorList>
    </citation>
    <scope>NUCLEOTIDE SEQUENCE [LARGE SCALE GENOMIC DNA]</scope>
    <source>
        <strain evidence="5 6">PLY_AMNH</strain>
    </source>
</reference>
<feature type="region of interest" description="Disordered" evidence="4">
    <location>
        <begin position="439"/>
        <end position="507"/>
    </location>
</feature>
<dbReference type="EMBL" id="LGRX02023400">
    <property type="protein sequence ID" value="KAK3254573.1"/>
    <property type="molecule type" value="Genomic_DNA"/>
</dbReference>
<feature type="region of interest" description="Disordered" evidence="4">
    <location>
        <begin position="85"/>
        <end position="111"/>
    </location>
</feature>
<feature type="compositionally biased region" description="Acidic residues" evidence="4">
    <location>
        <begin position="452"/>
        <end position="464"/>
    </location>
</feature>
<proteinExistence type="predicted"/>
<evidence type="ECO:0000313" key="6">
    <source>
        <dbReference type="Proteomes" id="UP001190700"/>
    </source>
</evidence>
<evidence type="ECO:0000256" key="2">
    <source>
        <dbReference type="ARBA" id="ARBA00023043"/>
    </source>
</evidence>
<feature type="region of interest" description="Disordered" evidence="4">
    <location>
        <begin position="352"/>
        <end position="378"/>
    </location>
</feature>
<dbReference type="Proteomes" id="UP001190700">
    <property type="component" value="Unassembled WGS sequence"/>
</dbReference>
<evidence type="ECO:0000256" key="1">
    <source>
        <dbReference type="ARBA" id="ARBA00022737"/>
    </source>
</evidence>
<evidence type="ECO:0000256" key="3">
    <source>
        <dbReference type="PROSITE-ProRule" id="PRU00023"/>
    </source>
</evidence>
<feature type="repeat" description="ANK" evidence="3">
    <location>
        <begin position="327"/>
        <end position="359"/>
    </location>
</feature>
<evidence type="ECO:0000256" key="4">
    <source>
        <dbReference type="SAM" id="MobiDB-lite"/>
    </source>
</evidence>
<feature type="repeat" description="ANK" evidence="3">
    <location>
        <begin position="214"/>
        <end position="246"/>
    </location>
</feature>
<keyword evidence="2 3" id="KW-0040">ANK repeat</keyword>
<dbReference type="InterPro" id="IPR002110">
    <property type="entry name" value="Ankyrin_rpt"/>
</dbReference>
<sequence length="507" mass="56216">METVVLSDGDPEVGSGAIAFPSDVDSHLVEGSACAQEEESEKPQPTAPEVTETKCKVTPLDLAKRKGHHYVVKLLLSISARHTTEEANPKTVSQEEECEGDGGIPALKSSNSECFARSGNDSLNKRKRVTEDMASLTNTAQIASASHATTGNETEEPKTVTFTALLLHMNCKKDPRPPGGLLYEAADQGNVFLVEHLLRFGSNPNDEAERHNVNNITPLHAAIIQEHVDIVPILLTAGASLNTKTKDVGWTPFLAALNLPSEEIAMQILKFIRATEAQGAKDLKSALSIVDNSGFGPFHTAARMGHAQVITLLNELGIDSYTTEPEMGWYPLHIAADHGYVEVVRALAETHYRREEEDKRRDKRREEENKRHKEEEERANVRRFELAAALQSRCCPRCGWEVEQTSYALTCSQCPWEVENICEDVMYVPVEDSEDLPIVTSEDSEEHVSDNDFIDDSETEEDSQKEESDVSLKEESEVSRKEESEDSQKEESEVSQKEKSENEATSP</sequence>
<feature type="compositionally biased region" description="Basic and acidic residues" evidence="4">
    <location>
        <begin position="465"/>
        <end position="507"/>
    </location>
</feature>
<organism evidence="5 6">
    <name type="scientific">Cymbomonas tetramitiformis</name>
    <dbReference type="NCBI Taxonomy" id="36881"/>
    <lineage>
        <taxon>Eukaryota</taxon>
        <taxon>Viridiplantae</taxon>
        <taxon>Chlorophyta</taxon>
        <taxon>Pyramimonadophyceae</taxon>
        <taxon>Pyramimonadales</taxon>
        <taxon>Pyramimonadaceae</taxon>
        <taxon>Cymbomonas</taxon>
    </lineage>
</organism>
<dbReference type="Pfam" id="PF12796">
    <property type="entry name" value="Ank_2"/>
    <property type="match status" value="2"/>
</dbReference>
<dbReference type="Gene3D" id="1.25.40.20">
    <property type="entry name" value="Ankyrin repeat-containing domain"/>
    <property type="match status" value="2"/>
</dbReference>
<feature type="repeat" description="ANK" evidence="3">
    <location>
        <begin position="293"/>
        <end position="325"/>
    </location>
</feature>
<dbReference type="SMART" id="SM00248">
    <property type="entry name" value="ANK"/>
    <property type="match status" value="5"/>
</dbReference>
<comment type="caution">
    <text evidence="5">The sequence shown here is derived from an EMBL/GenBank/DDBJ whole genome shotgun (WGS) entry which is preliminary data.</text>
</comment>
<protein>
    <submittedName>
        <fullName evidence="5">Uncharacterized protein</fullName>
    </submittedName>
</protein>
<name>A0AAE0F7F0_9CHLO</name>
<dbReference type="PROSITE" id="PS50088">
    <property type="entry name" value="ANK_REPEAT"/>
    <property type="match status" value="3"/>
</dbReference>
<keyword evidence="1" id="KW-0677">Repeat</keyword>
<gene>
    <name evidence="5" type="ORF">CYMTET_36214</name>
</gene>